<dbReference type="HAMAP" id="MF_00639">
    <property type="entry name" value="MurD"/>
    <property type="match status" value="1"/>
</dbReference>
<dbReference type="GO" id="GO:0009252">
    <property type="term" value="P:peptidoglycan biosynthetic process"/>
    <property type="evidence" value="ECO:0007669"/>
    <property type="project" value="UniProtKB-UniRule"/>
</dbReference>
<dbReference type="AlphaFoldDB" id="A0A926I0V2"/>
<feature type="domain" description="Mur ligase C-terminal" evidence="19">
    <location>
        <begin position="321"/>
        <end position="439"/>
    </location>
</feature>
<evidence type="ECO:0000259" key="20">
    <source>
        <dbReference type="Pfam" id="PF08245"/>
    </source>
</evidence>
<dbReference type="InterPro" id="IPR036615">
    <property type="entry name" value="Mur_ligase_C_dom_sf"/>
</dbReference>
<evidence type="ECO:0000256" key="15">
    <source>
        <dbReference type="ARBA" id="ARBA00032324"/>
    </source>
</evidence>
<reference evidence="21" key="1">
    <citation type="submission" date="2020-08" db="EMBL/GenBank/DDBJ databases">
        <title>Genome public.</title>
        <authorList>
            <person name="Liu C."/>
            <person name="Sun Q."/>
        </authorList>
    </citation>
    <scope>NUCLEOTIDE SEQUENCE</scope>
    <source>
        <strain evidence="21">NSJ-31</strain>
    </source>
</reference>
<evidence type="ECO:0000256" key="12">
    <source>
        <dbReference type="ARBA" id="ARBA00022984"/>
    </source>
</evidence>
<evidence type="ECO:0000256" key="13">
    <source>
        <dbReference type="ARBA" id="ARBA00023316"/>
    </source>
</evidence>
<sequence length="463" mass="51038">MDNRVSRFFDGLKGKQIAFIGVGVSNTGLIRLMCKKGLSCTLCDKKSWEQLGEVGQELRELGVAFDLGEGYLDHLTRYDVVFRSPGMYFNNGKLAAARAAGVAVTSEMEVFFDLCPCKKYAVTGSDGKTTTTTLIAEMLAAEGRTVHIGGNIGKPLLCHIEEIGPDDAAVVELSSFQLVSMRQAADVAVVTNVTPNHLDVHGTMEEYIGAKQQLLLHQNAFSRTILGWDNAVTRSFAPIVRGDLRWFSRREPVERGAFLDSEGYLCAADEKGVTRLFHRGDIRIPGVHNIENYLAAIAAVWGEASPRTMHTVARVFGGVEHRIELVRELDGVKWYNDSIASSPTRTIAGLDSFVGRVILIAGGYDKKIPYEPLAPKIIEKVKYLILMGATADKIEHAVTACPDYDREKLPIYRVDDMQQAVAKARELAHEGDVVTMSPASASFDKYHNFEERGRHFKSIVNAL</sequence>
<keyword evidence="13 17" id="KW-0961">Cell wall biogenesis/degradation</keyword>
<dbReference type="GO" id="GO:0005737">
    <property type="term" value="C:cytoplasm"/>
    <property type="evidence" value="ECO:0007669"/>
    <property type="project" value="UniProtKB-SubCell"/>
</dbReference>
<keyword evidence="12 17" id="KW-0573">Peptidoglycan synthesis</keyword>
<dbReference type="GO" id="GO:0008360">
    <property type="term" value="P:regulation of cell shape"/>
    <property type="evidence" value="ECO:0007669"/>
    <property type="project" value="UniProtKB-KW"/>
</dbReference>
<dbReference type="NCBIfam" id="TIGR01087">
    <property type="entry name" value="murD"/>
    <property type="match status" value="1"/>
</dbReference>
<comment type="caution">
    <text evidence="21">The sequence shown here is derived from an EMBL/GenBank/DDBJ whole genome shotgun (WGS) entry which is preliminary data.</text>
</comment>
<protein>
    <recommendedName>
        <fullName evidence="6 17">UDP-N-acetylmuramoylalanine--D-glutamate ligase</fullName>
        <ecNumber evidence="5 17">6.3.2.9</ecNumber>
    </recommendedName>
    <alternativeName>
        <fullName evidence="15 17">D-glutamic acid-adding enzyme</fullName>
    </alternativeName>
    <alternativeName>
        <fullName evidence="14 17">UDP-N-acetylmuramoyl-L-alanyl-D-glutamate synthetase</fullName>
    </alternativeName>
</protein>
<dbReference type="SUPFAM" id="SSF51984">
    <property type="entry name" value="MurCD N-terminal domain"/>
    <property type="match status" value="1"/>
</dbReference>
<evidence type="ECO:0000256" key="2">
    <source>
        <dbReference type="ARBA" id="ARBA00004496"/>
    </source>
</evidence>
<keyword evidence="17 18" id="KW-0132">Cell division</keyword>
<evidence type="ECO:0000256" key="9">
    <source>
        <dbReference type="ARBA" id="ARBA00022741"/>
    </source>
</evidence>
<gene>
    <name evidence="17" type="primary">murD</name>
    <name evidence="21" type="ORF">H8711_10795</name>
</gene>
<dbReference type="Proteomes" id="UP000653127">
    <property type="component" value="Unassembled WGS sequence"/>
</dbReference>
<accession>A0A926I0V2</accession>
<keyword evidence="22" id="KW-1185">Reference proteome</keyword>
<evidence type="ECO:0000256" key="11">
    <source>
        <dbReference type="ARBA" id="ARBA00022960"/>
    </source>
</evidence>
<organism evidence="21 22">
    <name type="scientific">Ligaoa zhengdingensis</name>
    <dbReference type="NCBI Taxonomy" id="2763658"/>
    <lineage>
        <taxon>Bacteria</taxon>
        <taxon>Bacillati</taxon>
        <taxon>Bacillota</taxon>
        <taxon>Clostridia</taxon>
        <taxon>Eubacteriales</taxon>
        <taxon>Oscillospiraceae</taxon>
        <taxon>Ligaoa</taxon>
    </lineage>
</organism>
<dbReference type="GO" id="GO:0051301">
    <property type="term" value="P:cell division"/>
    <property type="evidence" value="ECO:0007669"/>
    <property type="project" value="UniProtKB-KW"/>
</dbReference>
<keyword evidence="7 17" id="KW-0963">Cytoplasm</keyword>
<evidence type="ECO:0000256" key="5">
    <source>
        <dbReference type="ARBA" id="ARBA00012212"/>
    </source>
</evidence>
<comment type="catalytic activity">
    <reaction evidence="16 17 18">
        <text>UDP-N-acetyl-alpha-D-muramoyl-L-alanine + D-glutamate + ATP = UDP-N-acetyl-alpha-D-muramoyl-L-alanyl-D-glutamate + ADP + phosphate + H(+)</text>
        <dbReference type="Rhea" id="RHEA:16429"/>
        <dbReference type="ChEBI" id="CHEBI:15378"/>
        <dbReference type="ChEBI" id="CHEBI:29986"/>
        <dbReference type="ChEBI" id="CHEBI:30616"/>
        <dbReference type="ChEBI" id="CHEBI:43474"/>
        <dbReference type="ChEBI" id="CHEBI:83898"/>
        <dbReference type="ChEBI" id="CHEBI:83900"/>
        <dbReference type="ChEBI" id="CHEBI:456216"/>
        <dbReference type="EC" id="6.3.2.9"/>
    </reaction>
</comment>
<keyword evidence="17 18" id="KW-0131">Cell cycle</keyword>
<dbReference type="Pfam" id="PF08245">
    <property type="entry name" value="Mur_ligase_M"/>
    <property type="match status" value="1"/>
</dbReference>
<keyword evidence="9 17" id="KW-0547">Nucleotide-binding</keyword>
<comment type="pathway">
    <text evidence="3 17 18">Cell wall biogenesis; peptidoglycan biosynthesis.</text>
</comment>
<dbReference type="Pfam" id="PF02875">
    <property type="entry name" value="Mur_ligase_C"/>
    <property type="match status" value="1"/>
</dbReference>
<feature type="domain" description="Mur ligase central" evidence="20">
    <location>
        <begin position="122"/>
        <end position="300"/>
    </location>
</feature>
<evidence type="ECO:0000256" key="4">
    <source>
        <dbReference type="ARBA" id="ARBA00010416"/>
    </source>
</evidence>
<keyword evidence="11 17" id="KW-0133">Cell shape</keyword>
<evidence type="ECO:0000256" key="16">
    <source>
        <dbReference type="ARBA" id="ARBA00047632"/>
    </source>
</evidence>
<dbReference type="GO" id="GO:0008764">
    <property type="term" value="F:UDP-N-acetylmuramoylalanine-D-glutamate ligase activity"/>
    <property type="evidence" value="ECO:0007669"/>
    <property type="project" value="UniProtKB-UniRule"/>
</dbReference>
<evidence type="ECO:0000256" key="18">
    <source>
        <dbReference type="RuleBase" id="RU003664"/>
    </source>
</evidence>
<dbReference type="InterPro" id="IPR013221">
    <property type="entry name" value="Mur_ligase_cen"/>
</dbReference>
<dbReference type="InterPro" id="IPR005762">
    <property type="entry name" value="MurD"/>
</dbReference>
<dbReference type="EC" id="6.3.2.9" evidence="5 17"/>
<proteinExistence type="inferred from homology"/>
<dbReference type="GO" id="GO:0071555">
    <property type="term" value="P:cell wall organization"/>
    <property type="evidence" value="ECO:0007669"/>
    <property type="project" value="UniProtKB-KW"/>
</dbReference>
<evidence type="ECO:0000313" key="22">
    <source>
        <dbReference type="Proteomes" id="UP000653127"/>
    </source>
</evidence>
<evidence type="ECO:0000313" key="21">
    <source>
        <dbReference type="EMBL" id="MBC8547412.1"/>
    </source>
</evidence>
<evidence type="ECO:0000256" key="6">
    <source>
        <dbReference type="ARBA" id="ARBA00015655"/>
    </source>
</evidence>
<dbReference type="PANTHER" id="PTHR43692">
    <property type="entry name" value="UDP-N-ACETYLMURAMOYLALANINE--D-GLUTAMATE LIGASE"/>
    <property type="match status" value="1"/>
</dbReference>
<dbReference type="InterPro" id="IPR036565">
    <property type="entry name" value="Mur-like_cat_sf"/>
</dbReference>
<dbReference type="Gene3D" id="3.40.50.720">
    <property type="entry name" value="NAD(P)-binding Rossmann-like Domain"/>
    <property type="match status" value="1"/>
</dbReference>
<dbReference type="Gene3D" id="3.40.1190.10">
    <property type="entry name" value="Mur-like, catalytic domain"/>
    <property type="match status" value="1"/>
</dbReference>
<comment type="similarity">
    <text evidence="4 17">Belongs to the MurCDEF family.</text>
</comment>
<dbReference type="InterPro" id="IPR004101">
    <property type="entry name" value="Mur_ligase_C"/>
</dbReference>
<name>A0A926I0V2_9FIRM</name>
<evidence type="ECO:0000256" key="3">
    <source>
        <dbReference type="ARBA" id="ARBA00004752"/>
    </source>
</evidence>
<dbReference type="EMBL" id="JACRST010000019">
    <property type="protein sequence ID" value="MBC8547412.1"/>
    <property type="molecule type" value="Genomic_DNA"/>
</dbReference>
<evidence type="ECO:0000256" key="7">
    <source>
        <dbReference type="ARBA" id="ARBA00022490"/>
    </source>
</evidence>
<comment type="subcellular location">
    <subcellularLocation>
        <location evidence="2 17 18">Cytoplasm</location>
    </subcellularLocation>
</comment>
<comment type="function">
    <text evidence="1 17 18">Cell wall formation. Catalyzes the addition of glutamate to the nucleotide precursor UDP-N-acetylmuramoyl-L-alanine (UMA).</text>
</comment>
<dbReference type="GO" id="GO:0005524">
    <property type="term" value="F:ATP binding"/>
    <property type="evidence" value="ECO:0007669"/>
    <property type="project" value="UniProtKB-UniRule"/>
</dbReference>
<dbReference type="SUPFAM" id="SSF53623">
    <property type="entry name" value="MurD-like peptide ligases, catalytic domain"/>
    <property type="match status" value="1"/>
</dbReference>
<dbReference type="Gene3D" id="3.90.190.20">
    <property type="entry name" value="Mur ligase, C-terminal domain"/>
    <property type="match status" value="1"/>
</dbReference>
<dbReference type="PANTHER" id="PTHR43692:SF1">
    <property type="entry name" value="UDP-N-ACETYLMURAMOYLALANINE--D-GLUTAMATE LIGASE"/>
    <property type="match status" value="1"/>
</dbReference>
<evidence type="ECO:0000256" key="8">
    <source>
        <dbReference type="ARBA" id="ARBA00022598"/>
    </source>
</evidence>
<evidence type="ECO:0000256" key="17">
    <source>
        <dbReference type="HAMAP-Rule" id="MF_00639"/>
    </source>
</evidence>
<dbReference type="SUPFAM" id="SSF53244">
    <property type="entry name" value="MurD-like peptide ligases, peptide-binding domain"/>
    <property type="match status" value="1"/>
</dbReference>
<feature type="binding site" evidence="17">
    <location>
        <begin position="124"/>
        <end position="130"/>
    </location>
    <ligand>
        <name>ATP</name>
        <dbReference type="ChEBI" id="CHEBI:30616"/>
    </ligand>
</feature>
<keyword evidence="10 17" id="KW-0067">ATP-binding</keyword>
<evidence type="ECO:0000256" key="1">
    <source>
        <dbReference type="ARBA" id="ARBA00002734"/>
    </source>
</evidence>
<evidence type="ECO:0000256" key="10">
    <source>
        <dbReference type="ARBA" id="ARBA00022840"/>
    </source>
</evidence>
<dbReference type="RefSeq" id="WP_249283456.1">
    <property type="nucleotide sequence ID" value="NZ_JACRST010000019.1"/>
</dbReference>
<evidence type="ECO:0000256" key="14">
    <source>
        <dbReference type="ARBA" id="ARBA00030398"/>
    </source>
</evidence>
<keyword evidence="8 17" id="KW-0436">Ligase</keyword>
<evidence type="ECO:0000259" key="19">
    <source>
        <dbReference type="Pfam" id="PF02875"/>
    </source>
</evidence>
<dbReference type="Pfam" id="PF21799">
    <property type="entry name" value="MurD-like_N"/>
    <property type="match status" value="1"/>
</dbReference>